<keyword evidence="2" id="KW-0378">Hydrolase</keyword>
<dbReference type="Pfam" id="PF02626">
    <property type="entry name" value="CT_A_B"/>
    <property type="match status" value="1"/>
</dbReference>
<evidence type="ECO:0000256" key="1">
    <source>
        <dbReference type="ARBA" id="ARBA00022741"/>
    </source>
</evidence>
<feature type="domain" description="Carboxyltransferase" evidence="4">
    <location>
        <begin position="19"/>
        <end position="277"/>
    </location>
</feature>
<dbReference type="SUPFAM" id="SSF50891">
    <property type="entry name" value="Cyclophilin-like"/>
    <property type="match status" value="1"/>
</dbReference>
<gene>
    <name evidence="5" type="ORF">GCM10009754_68110</name>
</gene>
<dbReference type="NCBIfam" id="TIGR00724">
    <property type="entry name" value="urea_amlyse_rel"/>
    <property type="match status" value="1"/>
</dbReference>
<organism evidence="5 6">
    <name type="scientific">Amycolatopsis minnesotensis</name>
    <dbReference type="NCBI Taxonomy" id="337894"/>
    <lineage>
        <taxon>Bacteria</taxon>
        <taxon>Bacillati</taxon>
        <taxon>Actinomycetota</taxon>
        <taxon>Actinomycetes</taxon>
        <taxon>Pseudonocardiales</taxon>
        <taxon>Pseudonocardiaceae</taxon>
        <taxon>Amycolatopsis</taxon>
    </lineage>
</organism>
<accession>A0ABP5DLX6</accession>
<sequence length="278" mass="28469">MRPGLFATVQDLGRPGLASIGVGRSGAADRRAFRLANRLVGNPEGHAAIEATLGGLTVRFAEHAVVAVTGAPCAITAGPRAAGMCAPIAVRPGDEISLGAPGNGLRSYLAVRGGVDVPPVLGSRATDTMACLGPAALTAGCVLPVGTPVRPQPPVDLAPQRAFPDELVLRVLPGPRLGWFADDALDALLSAPHRVTAEANRVGIRLDGPVLRRTRHDELPPEAGILGALQVPPSGHPILFLADHPVTGGYPVPAVVVEDDVDLAAQARPGQAIRFSAP</sequence>
<dbReference type="PANTHER" id="PTHR43309">
    <property type="entry name" value="5-OXOPROLINASE SUBUNIT C"/>
    <property type="match status" value="1"/>
</dbReference>
<dbReference type="InterPro" id="IPR003778">
    <property type="entry name" value="CT_A_B"/>
</dbReference>
<evidence type="ECO:0000256" key="3">
    <source>
        <dbReference type="ARBA" id="ARBA00022840"/>
    </source>
</evidence>
<dbReference type="EMBL" id="BAAANN010000034">
    <property type="protein sequence ID" value="GAA1981660.1"/>
    <property type="molecule type" value="Genomic_DNA"/>
</dbReference>
<dbReference type="Gene3D" id="2.40.100.10">
    <property type="entry name" value="Cyclophilin-like"/>
    <property type="match status" value="1"/>
</dbReference>
<dbReference type="PANTHER" id="PTHR43309:SF3">
    <property type="entry name" value="5-OXOPROLINASE SUBUNIT C"/>
    <property type="match status" value="1"/>
</dbReference>
<evidence type="ECO:0000313" key="6">
    <source>
        <dbReference type="Proteomes" id="UP001501116"/>
    </source>
</evidence>
<proteinExistence type="predicted"/>
<dbReference type="Proteomes" id="UP001501116">
    <property type="component" value="Unassembled WGS sequence"/>
</dbReference>
<evidence type="ECO:0000259" key="4">
    <source>
        <dbReference type="SMART" id="SM00797"/>
    </source>
</evidence>
<dbReference type="SMART" id="SM00797">
    <property type="entry name" value="AHS2"/>
    <property type="match status" value="1"/>
</dbReference>
<name>A0ABP5DLX6_9PSEU</name>
<evidence type="ECO:0000313" key="5">
    <source>
        <dbReference type="EMBL" id="GAA1981660.1"/>
    </source>
</evidence>
<protein>
    <submittedName>
        <fullName evidence="5">Biotin-dependent carboxyltransferase family protein</fullName>
    </submittedName>
</protein>
<keyword evidence="6" id="KW-1185">Reference proteome</keyword>
<evidence type="ECO:0000256" key="2">
    <source>
        <dbReference type="ARBA" id="ARBA00022801"/>
    </source>
</evidence>
<keyword evidence="3" id="KW-0067">ATP-binding</keyword>
<reference evidence="6" key="1">
    <citation type="journal article" date="2019" name="Int. J. Syst. Evol. Microbiol.">
        <title>The Global Catalogue of Microorganisms (GCM) 10K type strain sequencing project: providing services to taxonomists for standard genome sequencing and annotation.</title>
        <authorList>
            <consortium name="The Broad Institute Genomics Platform"/>
            <consortium name="The Broad Institute Genome Sequencing Center for Infectious Disease"/>
            <person name="Wu L."/>
            <person name="Ma J."/>
        </authorList>
    </citation>
    <scope>NUCLEOTIDE SEQUENCE [LARGE SCALE GENOMIC DNA]</scope>
    <source>
        <strain evidence="6">JCM 14545</strain>
    </source>
</reference>
<keyword evidence="1" id="KW-0547">Nucleotide-binding</keyword>
<comment type="caution">
    <text evidence="5">The sequence shown here is derived from an EMBL/GenBank/DDBJ whole genome shotgun (WGS) entry which is preliminary data.</text>
</comment>
<dbReference type="InterPro" id="IPR052708">
    <property type="entry name" value="PxpC"/>
</dbReference>
<dbReference type="InterPro" id="IPR029000">
    <property type="entry name" value="Cyclophilin-like_dom_sf"/>
</dbReference>